<dbReference type="PANTHER" id="PTHR33678:SF1">
    <property type="entry name" value="BLL1576 PROTEIN"/>
    <property type="match status" value="1"/>
</dbReference>
<dbReference type="InterPro" id="IPR039552">
    <property type="entry name" value="IS66_C"/>
</dbReference>
<evidence type="ECO:0000259" key="1">
    <source>
        <dbReference type="Pfam" id="PF03050"/>
    </source>
</evidence>
<proteinExistence type="predicted"/>
<dbReference type="AlphaFoldDB" id="A0A6P2KY71"/>
<dbReference type="Pfam" id="PF03050">
    <property type="entry name" value="DDE_Tnp_IS66"/>
    <property type="match status" value="1"/>
</dbReference>
<evidence type="ECO:0000259" key="2">
    <source>
        <dbReference type="Pfam" id="PF13817"/>
    </source>
</evidence>
<dbReference type="EMBL" id="CABVPY010000014">
    <property type="protein sequence ID" value="VWB59650.1"/>
    <property type="molecule type" value="Genomic_DNA"/>
</dbReference>
<organism evidence="3 4">
    <name type="scientific">Burkholderia lata (strain ATCC 17760 / DSM 23089 / LMG 22485 / NCIMB 9086 / R18194 / 383)</name>
    <dbReference type="NCBI Taxonomy" id="482957"/>
    <lineage>
        <taxon>Bacteria</taxon>
        <taxon>Pseudomonadati</taxon>
        <taxon>Pseudomonadota</taxon>
        <taxon>Betaproteobacteria</taxon>
        <taxon>Burkholderiales</taxon>
        <taxon>Burkholderiaceae</taxon>
        <taxon>Burkholderia</taxon>
        <taxon>Burkholderia cepacia complex</taxon>
    </lineage>
</organism>
<dbReference type="Proteomes" id="UP000494170">
    <property type="component" value="Unassembled WGS sequence"/>
</dbReference>
<dbReference type="InterPro" id="IPR052344">
    <property type="entry name" value="Transposase-related"/>
</dbReference>
<evidence type="ECO:0000313" key="3">
    <source>
        <dbReference type="EMBL" id="VWB59650.1"/>
    </source>
</evidence>
<feature type="domain" description="Transposase IS66 C-terminal" evidence="2">
    <location>
        <begin position="88"/>
        <end position="126"/>
    </location>
</feature>
<accession>A0A6P2KY71</accession>
<gene>
    <name evidence="3" type="ORF">BLA6863_02768</name>
</gene>
<dbReference type="PANTHER" id="PTHR33678">
    <property type="entry name" value="BLL1576 PROTEIN"/>
    <property type="match status" value="1"/>
</dbReference>
<dbReference type="InterPro" id="IPR004291">
    <property type="entry name" value="Transposase_IS66_central"/>
</dbReference>
<name>A0A6P2KY71_BURL3</name>
<dbReference type="Pfam" id="PF13817">
    <property type="entry name" value="DDE_Tnp_IS66_C"/>
    <property type="match status" value="1"/>
</dbReference>
<evidence type="ECO:0000313" key="4">
    <source>
        <dbReference type="Proteomes" id="UP000494170"/>
    </source>
</evidence>
<feature type="domain" description="Transposase IS66 central" evidence="1">
    <location>
        <begin position="27"/>
        <end position="81"/>
    </location>
</feature>
<reference evidence="3 4" key="1">
    <citation type="submission" date="2019-09" db="EMBL/GenBank/DDBJ databases">
        <authorList>
            <person name="Depoorter E."/>
        </authorList>
    </citation>
    <scope>NUCLEOTIDE SEQUENCE [LARGE SCALE GENOMIC DNA]</scope>
    <source>
        <strain evidence="3">LMG 6863</strain>
    </source>
</reference>
<protein>
    <submittedName>
        <fullName evidence="3">Transposase IS66</fullName>
    </submittedName>
</protein>
<sequence length="169" mass="18852">MLLSASQLSFAAVASIPKCPRVAMILLGKGLTYLRSQWPKLIRCVENGDWPISNNPCENAIQPFCVGRRGWLFSDTVDGVNASANLYSLVETCKANGIDPYRYLTWLFQRLPLATTVDDYYAPLPWKMPATCADPLPYRTSSALPIYSEGRRLWIAVWIAACNSLITCN</sequence>